<keyword evidence="2" id="KW-0255">Endonuclease</keyword>
<protein>
    <submittedName>
        <fullName evidence="2">HNH endonuclease</fullName>
    </submittedName>
</protein>
<dbReference type="EMBL" id="CP074371">
    <property type="protein sequence ID" value="QVI20540.1"/>
    <property type="molecule type" value="Genomic_DNA"/>
</dbReference>
<dbReference type="PANTHER" id="PTHR24094">
    <property type="entry name" value="SECRETED PROTEIN"/>
    <property type="match status" value="1"/>
</dbReference>
<organism evidence="2 3">
    <name type="scientific">Nocardia tengchongensis</name>
    <dbReference type="NCBI Taxonomy" id="2055889"/>
    <lineage>
        <taxon>Bacteria</taxon>
        <taxon>Bacillati</taxon>
        <taxon>Actinomycetota</taxon>
        <taxon>Actinomycetes</taxon>
        <taxon>Mycobacteriales</taxon>
        <taxon>Nocardiaceae</taxon>
        <taxon>Nocardia</taxon>
    </lineage>
</organism>
<evidence type="ECO:0000259" key="1">
    <source>
        <dbReference type="Pfam" id="PF07510"/>
    </source>
</evidence>
<keyword evidence="2" id="KW-0540">Nuclease</keyword>
<dbReference type="GO" id="GO:0004519">
    <property type="term" value="F:endonuclease activity"/>
    <property type="evidence" value="ECO:0007669"/>
    <property type="project" value="UniProtKB-KW"/>
</dbReference>
<keyword evidence="2" id="KW-0378">Hydrolase</keyword>
<proteinExistence type="predicted"/>
<reference evidence="2 3" key="1">
    <citation type="submission" date="2021-04" db="EMBL/GenBank/DDBJ databases">
        <title>Nocardia tengchongensis.</title>
        <authorList>
            <person name="Zhuang k."/>
            <person name="Ran Y."/>
            <person name="Li W."/>
        </authorList>
    </citation>
    <scope>NUCLEOTIDE SEQUENCE [LARGE SCALE GENOMIC DNA]</scope>
    <source>
        <strain evidence="2 3">CFH S0057</strain>
    </source>
</reference>
<dbReference type="InterPro" id="IPR011089">
    <property type="entry name" value="GmrSD_C"/>
</dbReference>
<dbReference type="PANTHER" id="PTHR24094:SF15">
    <property type="entry name" value="AMP-DEPENDENT SYNTHETASE_LIGASE DOMAIN-CONTAINING PROTEIN-RELATED"/>
    <property type="match status" value="1"/>
</dbReference>
<dbReference type="Proteomes" id="UP000683310">
    <property type="component" value="Chromosome"/>
</dbReference>
<dbReference type="Pfam" id="PF07510">
    <property type="entry name" value="GmrSD_C"/>
    <property type="match status" value="1"/>
</dbReference>
<gene>
    <name evidence="2" type="ORF">KHQ06_31040</name>
</gene>
<accession>A0ABX8CKT4</accession>
<evidence type="ECO:0000313" key="2">
    <source>
        <dbReference type="EMBL" id="QVI20540.1"/>
    </source>
</evidence>
<feature type="domain" description="GmrSD restriction endonucleases C-terminal" evidence="1">
    <location>
        <begin position="105"/>
        <end position="237"/>
    </location>
</feature>
<sequence length="249" mass="27661">MPPRSRTPARRRRRRLFASSVLVIALSAGGLALYLNRHETPDTDQPPPPEQAGTPILDAARARTGLDRLTVAWNRNWESYDRNAFGPGWSGRGGEPVLTGGCTAREQVMKRDLTETRVGESNSCLVLSGTLDDPYTGERLPYDRFKSSDIEIDHVVALGDAWRSGASGWQPAQREEFANDVGNLLAVQKQANQDKGSKTPDQWQPRQAYQCDYARRWITVKARWGLSVQPTEKSALSNMLDTCGPPANR</sequence>
<keyword evidence="3" id="KW-1185">Reference proteome</keyword>
<name>A0ABX8CKT4_9NOCA</name>
<evidence type="ECO:0000313" key="3">
    <source>
        <dbReference type="Proteomes" id="UP000683310"/>
    </source>
</evidence>